<evidence type="ECO:0000313" key="2">
    <source>
        <dbReference type="Proteomes" id="UP001165064"/>
    </source>
</evidence>
<comment type="caution">
    <text evidence="1">The sequence shown here is derived from an EMBL/GenBank/DDBJ whole genome shotgun (WGS) entry which is preliminary data.</text>
</comment>
<protein>
    <submittedName>
        <fullName evidence="1">Unnamed protein product</fullName>
    </submittedName>
</protein>
<proteinExistence type="predicted"/>
<sequence length="273" mass="30133">MSSLQAISHELQTFIKSRASFKLINFASSSSDIHQSQQLDQQIHLRLPLISPLTKRLLILDSSFNPPHKAHASLIVQSLLHNYDPAGTVGFATINKFSVLLLLSINNADKKTAKPAQFHHRVAMMLELANELQNNYGVAVGVGLTDKSLFVNKSKVVSEYLATVATGANSGAAVDTTHAEVTGTHYDATGVSASNPQRLPRLTFLLGFDTLVRFLNPAYYKPSSLEDSLTPFFKDSDLFILEREDGKLTLKEQNEYINKIGTGELDQKDDFGW</sequence>
<keyword evidence="2" id="KW-1185">Reference proteome</keyword>
<accession>A0ACB5SXH1</accession>
<evidence type="ECO:0000313" key="1">
    <source>
        <dbReference type="EMBL" id="GME76037.1"/>
    </source>
</evidence>
<organism evidence="1 2">
    <name type="scientific">Ambrosiozyma monospora</name>
    <name type="common">Yeast</name>
    <name type="synonym">Endomycopsis monosporus</name>
    <dbReference type="NCBI Taxonomy" id="43982"/>
    <lineage>
        <taxon>Eukaryota</taxon>
        <taxon>Fungi</taxon>
        <taxon>Dikarya</taxon>
        <taxon>Ascomycota</taxon>
        <taxon>Saccharomycotina</taxon>
        <taxon>Pichiomycetes</taxon>
        <taxon>Pichiales</taxon>
        <taxon>Pichiaceae</taxon>
        <taxon>Ambrosiozyma</taxon>
    </lineage>
</organism>
<dbReference type="EMBL" id="BSXS01001389">
    <property type="protein sequence ID" value="GME76037.1"/>
    <property type="molecule type" value="Genomic_DNA"/>
</dbReference>
<name>A0ACB5SXH1_AMBMO</name>
<gene>
    <name evidence="1" type="ORF">Amon02_000241700</name>
</gene>
<reference evidence="1" key="1">
    <citation type="submission" date="2023-04" db="EMBL/GenBank/DDBJ databases">
        <title>Ambrosiozyma monospora NBRC 10751.</title>
        <authorList>
            <person name="Ichikawa N."/>
            <person name="Sato H."/>
            <person name="Tonouchi N."/>
        </authorList>
    </citation>
    <scope>NUCLEOTIDE SEQUENCE</scope>
    <source>
        <strain evidence="1">NBRC 10751</strain>
    </source>
</reference>
<dbReference type="Proteomes" id="UP001165064">
    <property type="component" value="Unassembled WGS sequence"/>
</dbReference>